<dbReference type="Pfam" id="PF08699">
    <property type="entry name" value="ArgoL1"/>
    <property type="match status" value="1"/>
</dbReference>
<dbReference type="SMART" id="SM00950">
    <property type="entry name" value="Piwi"/>
    <property type="match status" value="1"/>
</dbReference>
<protein>
    <recommendedName>
        <fullName evidence="7">Piwi domain-containing protein</fullName>
    </recommendedName>
</protein>
<dbReference type="GO" id="GO:0003723">
    <property type="term" value="F:RNA binding"/>
    <property type="evidence" value="ECO:0007669"/>
    <property type="project" value="InterPro"/>
</dbReference>
<dbReference type="CDD" id="cd02846">
    <property type="entry name" value="PAZ_argonaute_like"/>
    <property type="match status" value="1"/>
</dbReference>
<evidence type="ECO:0000259" key="3">
    <source>
        <dbReference type="PROSITE" id="PS50821"/>
    </source>
</evidence>
<feature type="compositionally biased region" description="Low complexity" evidence="2">
    <location>
        <begin position="84"/>
        <end position="99"/>
    </location>
</feature>
<feature type="compositionally biased region" description="Basic residues" evidence="2">
    <location>
        <begin position="1"/>
        <end position="10"/>
    </location>
</feature>
<dbReference type="AlphaFoldDB" id="A0A0D1ZAJ4"/>
<dbReference type="InterPro" id="IPR014811">
    <property type="entry name" value="ArgoL1"/>
</dbReference>
<reference evidence="5 6" key="1">
    <citation type="submission" date="2015-01" db="EMBL/GenBank/DDBJ databases">
        <title>The Genome Sequence of Exophiala mesophila CBS40295.</title>
        <authorList>
            <consortium name="The Broad Institute Genomics Platform"/>
            <person name="Cuomo C."/>
            <person name="de Hoog S."/>
            <person name="Gorbushina A."/>
            <person name="Stielow B."/>
            <person name="Teixiera M."/>
            <person name="Abouelleil A."/>
            <person name="Chapman S.B."/>
            <person name="Priest M."/>
            <person name="Young S.K."/>
            <person name="Wortman J."/>
            <person name="Nusbaum C."/>
            <person name="Birren B."/>
        </authorList>
    </citation>
    <scope>NUCLEOTIDE SEQUENCE [LARGE SCALE GENOMIC DNA]</scope>
    <source>
        <strain evidence="5 6">CBS 40295</strain>
    </source>
</reference>
<dbReference type="InterPro" id="IPR012337">
    <property type="entry name" value="RNaseH-like_sf"/>
</dbReference>
<dbReference type="InterPro" id="IPR032474">
    <property type="entry name" value="Argonaute_N"/>
</dbReference>
<dbReference type="Pfam" id="PF02170">
    <property type="entry name" value="PAZ"/>
    <property type="match status" value="1"/>
</dbReference>
<evidence type="ECO:0008006" key="7">
    <source>
        <dbReference type="Google" id="ProtNLM"/>
    </source>
</evidence>
<feature type="region of interest" description="Disordered" evidence="2">
    <location>
        <begin position="957"/>
        <end position="977"/>
    </location>
</feature>
<comment type="similarity">
    <text evidence="1">Belongs to the argonaute family.</text>
</comment>
<feature type="region of interest" description="Disordered" evidence="2">
    <location>
        <begin position="1"/>
        <end position="117"/>
    </location>
</feature>
<feature type="compositionally biased region" description="Low complexity" evidence="2">
    <location>
        <begin position="39"/>
        <end position="64"/>
    </location>
</feature>
<dbReference type="InterPro" id="IPR036085">
    <property type="entry name" value="PAZ_dom_sf"/>
</dbReference>
<evidence type="ECO:0000256" key="1">
    <source>
        <dbReference type="RuleBase" id="RU361178"/>
    </source>
</evidence>
<sequence>MSGPSRRRGGGRPPLADEMPPESPSRRGDRLHRPSAFDGPASRGPTSASGASRSRGGSNPPSMGTGRGSGRGSPAPSQVTSSTQPQAMAAMPQQPQNQQRGDPARDPPPRLTDSLRNVDLPASFYNIDELYTLPTQFMQRPSYNTTGQAVKVNLNAYAVQQFPNIKIHQYDVIIGSGNEKRPVQRKVWNSKVRKEATGPPMLYDGHRLAWSSKDHNELRLLVDLDVEEGRPSRDGRNSFRLHIKKTRELDVSIIQSYLDGRVQMSVHVLEALNFMDHLLREGPSHNDKLLAVKRSFFKRDSQRLDLTGAVEAWRGVYQSMRLAEGKKMVLNLDVANACFYRPIELTTAIRTKNGLRDQSHIEHLCTPKRKGGSLEPSYEHSVFQQQFKGVVVKAVYPGNPLPEKEWKIHAFSINNALEEKLDWKDPQTRQPTGERVTVAVYFKRKYNAALKYPRLPLVEMTKKNVKYPMELLHLIPGNRYNPKLDEVQTANMIKFAVSPPSARLQAIKEGQGWLNWAQDPYLAHYGLKINPSPIASNARILPAPTIRFGDNKIERPGTRGRWDLKQKTFLLPNTKELYSWGIGVFPGRARPDQATIEKFALEFARAYRGHGGVVAKHPPHIMLVNSDAAQAVQELHTATGNRFQSTPQLLIFLVQDKNAFHYLRIKKSCDCRFGIVSQVMQLAQVVKGNPQYYSNVLMKVNAKLGGTTSQAVPHPSSGFKSLPAYTMVIGADVSHASPASPQASMAAITVSWDQFGGRYAAACQSNGRRVEMISNENWQSCFAPLVLKWKEVVGRGRLPEQVYYMRDGVSEGQYLHVMNEEVPAIKRVLGNLGGGGGTWNGKLTVIIASKRHHIRSFPQSGGDQKGNPLPGTLIERDVTMPNEFDFYLHSHIALQGTSRPVHYTILHDDAKHKPEVIQNMIYEHCYQYMRSTTSVSLHPAVYYAHLASNRARTHEDIPAGMGPQGGPGFKQGPHQTHSEPVKPLIPMFAKHGIDHTMWYI</sequence>
<dbReference type="Proteomes" id="UP000054302">
    <property type="component" value="Unassembled WGS sequence"/>
</dbReference>
<dbReference type="GeneID" id="27323419"/>
<dbReference type="Gene3D" id="3.40.50.2300">
    <property type="match status" value="1"/>
</dbReference>
<feature type="domain" description="PAZ" evidence="3">
    <location>
        <begin position="359"/>
        <end position="476"/>
    </location>
</feature>
<dbReference type="Pfam" id="PF16488">
    <property type="entry name" value="ArgoL2"/>
    <property type="match status" value="1"/>
</dbReference>
<feature type="domain" description="Piwi" evidence="4">
    <location>
        <begin position="649"/>
        <end position="956"/>
    </location>
</feature>
<dbReference type="OrthoDB" id="10252740at2759"/>
<evidence type="ECO:0000256" key="2">
    <source>
        <dbReference type="SAM" id="MobiDB-lite"/>
    </source>
</evidence>
<evidence type="ECO:0000259" key="4">
    <source>
        <dbReference type="PROSITE" id="PS50822"/>
    </source>
</evidence>
<dbReference type="RefSeq" id="XP_016222553.1">
    <property type="nucleotide sequence ID" value="XM_016370260.1"/>
</dbReference>
<dbReference type="HOGENOM" id="CLU_004544_4_3_1"/>
<proteinExistence type="inferred from homology"/>
<dbReference type="Pfam" id="PF16486">
    <property type="entry name" value="ArgoN"/>
    <property type="match status" value="1"/>
</dbReference>
<organism evidence="5 6">
    <name type="scientific">Exophiala mesophila</name>
    <name type="common">Black yeast-like fungus</name>
    <dbReference type="NCBI Taxonomy" id="212818"/>
    <lineage>
        <taxon>Eukaryota</taxon>
        <taxon>Fungi</taxon>
        <taxon>Dikarya</taxon>
        <taxon>Ascomycota</taxon>
        <taxon>Pezizomycotina</taxon>
        <taxon>Eurotiomycetes</taxon>
        <taxon>Chaetothyriomycetidae</taxon>
        <taxon>Chaetothyriales</taxon>
        <taxon>Herpotrichiellaceae</taxon>
        <taxon>Exophiala</taxon>
    </lineage>
</organism>
<dbReference type="PROSITE" id="PS50822">
    <property type="entry name" value="PIWI"/>
    <property type="match status" value="1"/>
</dbReference>
<accession>A0A0D1ZAJ4</accession>
<dbReference type="STRING" id="212818.A0A0D1ZAJ4"/>
<dbReference type="EMBL" id="KN847523">
    <property type="protein sequence ID" value="KIV90979.1"/>
    <property type="molecule type" value="Genomic_DNA"/>
</dbReference>
<dbReference type="SMART" id="SM00949">
    <property type="entry name" value="PAZ"/>
    <property type="match status" value="1"/>
</dbReference>
<keyword evidence="6" id="KW-1185">Reference proteome</keyword>
<name>A0A0D1ZAJ4_EXOME</name>
<dbReference type="SUPFAM" id="SSF53098">
    <property type="entry name" value="Ribonuclease H-like"/>
    <property type="match status" value="1"/>
</dbReference>
<dbReference type="InterPro" id="IPR045246">
    <property type="entry name" value="Piwi_ago-like"/>
</dbReference>
<dbReference type="InterPro" id="IPR036397">
    <property type="entry name" value="RNaseH_sf"/>
</dbReference>
<dbReference type="OMA" id="CFAQQQH"/>
<dbReference type="Gene3D" id="2.170.260.10">
    <property type="entry name" value="paz domain"/>
    <property type="match status" value="1"/>
</dbReference>
<gene>
    <name evidence="5" type="ORF">PV10_05574</name>
</gene>
<dbReference type="Pfam" id="PF02171">
    <property type="entry name" value="Piwi"/>
    <property type="match status" value="1"/>
</dbReference>
<dbReference type="InterPro" id="IPR003100">
    <property type="entry name" value="PAZ_dom"/>
</dbReference>
<dbReference type="SMART" id="SM01163">
    <property type="entry name" value="DUF1785"/>
    <property type="match status" value="1"/>
</dbReference>
<dbReference type="PROSITE" id="PS50821">
    <property type="entry name" value="PAZ"/>
    <property type="match status" value="1"/>
</dbReference>
<evidence type="ECO:0000313" key="6">
    <source>
        <dbReference type="Proteomes" id="UP000054302"/>
    </source>
</evidence>
<dbReference type="Gene3D" id="3.30.420.10">
    <property type="entry name" value="Ribonuclease H-like superfamily/Ribonuclease H"/>
    <property type="match status" value="1"/>
</dbReference>
<dbReference type="CDD" id="cd04657">
    <property type="entry name" value="Piwi_ago-like"/>
    <property type="match status" value="1"/>
</dbReference>
<evidence type="ECO:0000313" key="5">
    <source>
        <dbReference type="EMBL" id="KIV90979.1"/>
    </source>
</evidence>
<dbReference type="InterPro" id="IPR003165">
    <property type="entry name" value="Piwi"/>
</dbReference>
<dbReference type="PANTHER" id="PTHR22891">
    <property type="entry name" value="EUKARYOTIC TRANSLATION INITIATION FACTOR 2C"/>
    <property type="match status" value="1"/>
</dbReference>
<dbReference type="SUPFAM" id="SSF101690">
    <property type="entry name" value="PAZ domain"/>
    <property type="match status" value="1"/>
</dbReference>
<dbReference type="VEuPathDB" id="FungiDB:PV10_05574"/>
<dbReference type="InterPro" id="IPR032472">
    <property type="entry name" value="ArgoL2"/>
</dbReference>